<proteinExistence type="predicted"/>
<name>A0A317ZJM3_9MICO</name>
<feature type="transmembrane region" description="Helical" evidence="1">
    <location>
        <begin position="31"/>
        <end position="52"/>
    </location>
</feature>
<sequence>MRGSWILTALGVCAAGITGLMLADGSSAVAFLSPFVAGSGLLWFATLLGAWIDHRHQTAMYGNPDSDGR</sequence>
<dbReference type="EMBL" id="QHLY01000013">
    <property type="protein sequence ID" value="PXA65664.1"/>
    <property type="molecule type" value="Genomic_DNA"/>
</dbReference>
<keyword evidence="1" id="KW-1133">Transmembrane helix</keyword>
<evidence type="ECO:0000256" key="1">
    <source>
        <dbReference type="SAM" id="Phobius"/>
    </source>
</evidence>
<evidence type="ECO:0000313" key="2">
    <source>
        <dbReference type="EMBL" id="PXA65664.1"/>
    </source>
</evidence>
<comment type="caution">
    <text evidence="2">The sequence shown here is derived from an EMBL/GenBank/DDBJ whole genome shotgun (WGS) entry which is preliminary data.</text>
</comment>
<keyword evidence="1" id="KW-0812">Transmembrane</keyword>
<evidence type="ECO:0000313" key="3">
    <source>
        <dbReference type="Proteomes" id="UP000246722"/>
    </source>
</evidence>
<keyword evidence="1" id="KW-0472">Membrane</keyword>
<dbReference type="Proteomes" id="UP000246722">
    <property type="component" value="Unassembled WGS sequence"/>
</dbReference>
<dbReference type="AlphaFoldDB" id="A0A317ZJM3"/>
<gene>
    <name evidence="2" type="ORF">CTB96_19510</name>
</gene>
<accession>A0A317ZJM3</accession>
<organism evidence="2 3">
    <name type="scientific">Cryobacterium arcticum</name>
    <dbReference type="NCBI Taxonomy" id="670052"/>
    <lineage>
        <taxon>Bacteria</taxon>
        <taxon>Bacillati</taxon>
        <taxon>Actinomycetota</taxon>
        <taxon>Actinomycetes</taxon>
        <taxon>Micrococcales</taxon>
        <taxon>Microbacteriaceae</taxon>
        <taxon>Cryobacterium</taxon>
    </lineage>
</organism>
<keyword evidence="3" id="KW-1185">Reference proteome</keyword>
<reference evidence="2 3" key="1">
    <citation type="submission" date="2018-05" db="EMBL/GenBank/DDBJ databases">
        <title>Genetic diversity of glacier-inhabiting Cryobacterium bacteria in China and description of Cryobacterium mengkeensis sp. nov. and Arthrobacter glacialis sp. nov.</title>
        <authorList>
            <person name="Liu Q."/>
            <person name="Xin Y.-H."/>
        </authorList>
    </citation>
    <scope>NUCLEOTIDE SEQUENCE [LARGE SCALE GENOMIC DNA]</scope>
    <source>
        <strain evidence="2 3">SK-1</strain>
    </source>
</reference>
<protein>
    <submittedName>
        <fullName evidence="2">Uncharacterized protein</fullName>
    </submittedName>
</protein>